<dbReference type="AlphaFoldDB" id="A0A7Y0HSJ1"/>
<keyword evidence="3" id="KW-1185">Reference proteome</keyword>
<feature type="compositionally biased region" description="Low complexity" evidence="1">
    <location>
        <begin position="121"/>
        <end position="133"/>
    </location>
</feature>
<feature type="region of interest" description="Disordered" evidence="1">
    <location>
        <begin position="115"/>
        <end position="188"/>
    </location>
</feature>
<reference evidence="2 3" key="1">
    <citation type="submission" date="2020-02" db="EMBL/GenBank/DDBJ databases">
        <title>Characterization of phylogenetic diversity of novel bifidobacterial species isolated in Czech ZOOs.</title>
        <authorList>
            <person name="Lugli G.A."/>
            <person name="Vera N.B."/>
            <person name="Ventura M."/>
        </authorList>
    </citation>
    <scope>NUCLEOTIDE SEQUENCE [LARGE SCALE GENOMIC DNA]</scope>
    <source>
        <strain evidence="2 3">DSM 109957</strain>
    </source>
</reference>
<proteinExistence type="predicted"/>
<name>A0A7Y0HSJ1_9BIFI</name>
<sequence length="188" mass="19843">MTTHHARAPLAVRLIIAALAALLIVVASLAAINLSAAAKFNQATQSLNANIQAAQDESTDVDTLNASQQQTDAQFAEAGSMRAVLLPQIRDAIDANAQLSQELTRITLERAEQLHNGGTDGQTQSGQSGQSSDNKSTGGLSEEQRQQVEELMQANKPSTSSDNDGTTSRNNQDQQSGTTSSNGEAKPW</sequence>
<dbReference type="Pfam" id="PF20070">
    <property type="entry name" value="DUF6466"/>
    <property type="match status" value="1"/>
</dbReference>
<dbReference type="RefSeq" id="WP_240947416.1">
    <property type="nucleotide sequence ID" value="NZ_JAAIII010000002.1"/>
</dbReference>
<evidence type="ECO:0000313" key="3">
    <source>
        <dbReference type="Proteomes" id="UP000532194"/>
    </source>
</evidence>
<evidence type="ECO:0000256" key="1">
    <source>
        <dbReference type="SAM" id="MobiDB-lite"/>
    </source>
</evidence>
<dbReference type="EMBL" id="JAAIII010000002">
    <property type="protein sequence ID" value="NMM93648.1"/>
    <property type="molecule type" value="Genomic_DNA"/>
</dbReference>
<evidence type="ECO:0000313" key="2">
    <source>
        <dbReference type="EMBL" id="NMM93648.1"/>
    </source>
</evidence>
<comment type="caution">
    <text evidence="2">The sequence shown here is derived from an EMBL/GenBank/DDBJ whole genome shotgun (WGS) entry which is preliminary data.</text>
</comment>
<dbReference type="Proteomes" id="UP000532194">
    <property type="component" value="Unassembled WGS sequence"/>
</dbReference>
<accession>A0A7Y0HSJ1</accession>
<feature type="compositionally biased region" description="Polar residues" evidence="1">
    <location>
        <begin position="155"/>
        <end position="188"/>
    </location>
</feature>
<organism evidence="2 3">
    <name type="scientific">Bifidobacterium oedipodis</name>
    <dbReference type="NCBI Taxonomy" id="2675322"/>
    <lineage>
        <taxon>Bacteria</taxon>
        <taxon>Bacillati</taxon>
        <taxon>Actinomycetota</taxon>
        <taxon>Actinomycetes</taxon>
        <taxon>Bifidobacteriales</taxon>
        <taxon>Bifidobacteriaceae</taxon>
        <taxon>Bifidobacterium</taxon>
    </lineage>
</organism>
<protein>
    <submittedName>
        <fullName evidence="2">Cell surface protein</fullName>
    </submittedName>
</protein>
<gene>
    <name evidence="2" type="ORF">G1C95_0833</name>
</gene>
<dbReference type="InterPro" id="IPR046314">
    <property type="entry name" value="DUF6466"/>
</dbReference>